<dbReference type="PANTHER" id="PTHR47723:SF23">
    <property type="entry name" value="REVERSE TRANSCRIPTASE-LIKE PROTEIN"/>
    <property type="match status" value="1"/>
</dbReference>
<evidence type="ECO:0000313" key="2">
    <source>
        <dbReference type="EMBL" id="WMV51784.1"/>
    </source>
</evidence>
<sequence>MANNVKAELIALMQGLKIALARGLLPLEVNVDCRELIDFIENDHPSYTNMLSDCRDRLTHLGSPPVHHTFREANRVVDALAKKGLQINQENSVFCLEVPPVFVSEKLDADKGGTLFARLQTSNSTSTNCNSYNDIVSSQNYSSRLTALPLSCNDTY</sequence>
<dbReference type="InterPro" id="IPR002156">
    <property type="entry name" value="RNaseH_domain"/>
</dbReference>
<evidence type="ECO:0000259" key="1">
    <source>
        <dbReference type="Pfam" id="PF13456"/>
    </source>
</evidence>
<dbReference type="GO" id="GO:0003676">
    <property type="term" value="F:nucleic acid binding"/>
    <property type="evidence" value="ECO:0007669"/>
    <property type="project" value="InterPro"/>
</dbReference>
<dbReference type="AlphaFoldDB" id="A0AAF0ZWR3"/>
<protein>
    <recommendedName>
        <fullName evidence="1">RNase H type-1 domain-containing protein</fullName>
    </recommendedName>
</protein>
<dbReference type="InterPro" id="IPR036397">
    <property type="entry name" value="RNaseH_sf"/>
</dbReference>
<keyword evidence="3" id="KW-1185">Reference proteome</keyword>
<dbReference type="InterPro" id="IPR012337">
    <property type="entry name" value="RNaseH-like_sf"/>
</dbReference>
<dbReference type="CDD" id="cd06222">
    <property type="entry name" value="RNase_H_like"/>
    <property type="match status" value="1"/>
</dbReference>
<evidence type="ECO:0000313" key="3">
    <source>
        <dbReference type="Proteomes" id="UP001234989"/>
    </source>
</evidence>
<name>A0AAF0ZWR3_SOLVR</name>
<accession>A0AAF0ZWR3</accession>
<organism evidence="2 3">
    <name type="scientific">Solanum verrucosum</name>
    <dbReference type="NCBI Taxonomy" id="315347"/>
    <lineage>
        <taxon>Eukaryota</taxon>
        <taxon>Viridiplantae</taxon>
        <taxon>Streptophyta</taxon>
        <taxon>Embryophyta</taxon>
        <taxon>Tracheophyta</taxon>
        <taxon>Spermatophyta</taxon>
        <taxon>Magnoliopsida</taxon>
        <taxon>eudicotyledons</taxon>
        <taxon>Gunneridae</taxon>
        <taxon>Pentapetalae</taxon>
        <taxon>asterids</taxon>
        <taxon>lamiids</taxon>
        <taxon>Solanales</taxon>
        <taxon>Solanaceae</taxon>
        <taxon>Solanoideae</taxon>
        <taxon>Solaneae</taxon>
        <taxon>Solanum</taxon>
    </lineage>
</organism>
<dbReference type="PANTHER" id="PTHR47723">
    <property type="entry name" value="OS05G0353850 PROTEIN"/>
    <property type="match status" value="1"/>
</dbReference>
<dbReference type="Proteomes" id="UP001234989">
    <property type="component" value="Chromosome 10"/>
</dbReference>
<feature type="domain" description="RNase H type-1" evidence="1">
    <location>
        <begin position="3"/>
        <end position="83"/>
    </location>
</feature>
<dbReference type="InterPro" id="IPR053151">
    <property type="entry name" value="RNase_H-like"/>
</dbReference>
<proteinExistence type="predicted"/>
<dbReference type="EMBL" id="CP133621">
    <property type="protein sequence ID" value="WMV51784.1"/>
    <property type="molecule type" value="Genomic_DNA"/>
</dbReference>
<reference evidence="2" key="1">
    <citation type="submission" date="2023-08" db="EMBL/GenBank/DDBJ databases">
        <title>A de novo genome assembly of Solanum verrucosum Schlechtendal, a Mexican diploid species geographically isolated from the other diploid A-genome species in potato relatives.</title>
        <authorList>
            <person name="Hosaka K."/>
        </authorList>
    </citation>
    <scope>NUCLEOTIDE SEQUENCE</scope>
    <source>
        <tissue evidence="2">Young leaves</tissue>
    </source>
</reference>
<gene>
    <name evidence="2" type="ORF">MTR67_045169</name>
</gene>
<dbReference type="SUPFAM" id="SSF53098">
    <property type="entry name" value="Ribonuclease H-like"/>
    <property type="match status" value="1"/>
</dbReference>
<dbReference type="GO" id="GO:0004523">
    <property type="term" value="F:RNA-DNA hybrid ribonuclease activity"/>
    <property type="evidence" value="ECO:0007669"/>
    <property type="project" value="InterPro"/>
</dbReference>
<dbReference type="Pfam" id="PF13456">
    <property type="entry name" value="RVT_3"/>
    <property type="match status" value="1"/>
</dbReference>
<dbReference type="Gene3D" id="3.30.420.10">
    <property type="entry name" value="Ribonuclease H-like superfamily/Ribonuclease H"/>
    <property type="match status" value="1"/>
</dbReference>
<dbReference type="InterPro" id="IPR044730">
    <property type="entry name" value="RNase_H-like_dom_plant"/>
</dbReference>